<accession>X0TLK2</accession>
<reference evidence="1" key="1">
    <citation type="journal article" date="2014" name="Front. Microbiol.">
        <title>High frequency of phylogenetically diverse reductive dehalogenase-homologous genes in deep subseafloor sedimentary metagenomes.</title>
        <authorList>
            <person name="Kawai M."/>
            <person name="Futagami T."/>
            <person name="Toyoda A."/>
            <person name="Takaki Y."/>
            <person name="Nishi S."/>
            <person name="Hori S."/>
            <person name="Arai W."/>
            <person name="Tsubouchi T."/>
            <person name="Morono Y."/>
            <person name="Uchiyama I."/>
            <person name="Ito T."/>
            <person name="Fujiyama A."/>
            <person name="Inagaki F."/>
            <person name="Takami H."/>
        </authorList>
    </citation>
    <scope>NUCLEOTIDE SEQUENCE</scope>
    <source>
        <strain evidence="1">Expedition CK06-06</strain>
    </source>
</reference>
<dbReference type="EMBL" id="BARS01012593">
    <property type="protein sequence ID" value="GAF88156.1"/>
    <property type="molecule type" value="Genomic_DNA"/>
</dbReference>
<comment type="caution">
    <text evidence="1">The sequence shown here is derived from an EMBL/GenBank/DDBJ whole genome shotgun (WGS) entry which is preliminary data.</text>
</comment>
<protein>
    <submittedName>
        <fullName evidence="1">Uncharacterized protein</fullName>
    </submittedName>
</protein>
<proteinExistence type="predicted"/>
<sequence length="93" mass="10659">MVVRPEEVLGKLMTDELVEIDQLEPALDLALGKFDGTKMTIGARMLGNSKRVKDVMLEKYREAGWKIQYQFDQRDGDFYYFSEQGSGTPKGDY</sequence>
<dbReference type="AlphaFoldDB" id="X0TLK2"/>
<name>X0TLK2_9ZZZZ</name>
<evidence type="ECO:0000313" key="1">
    <source>
        <dbReference type="EMBL" id="GAF88156.1"/>
    </source>
</evidence>
<organism evidence="1">
    <name type="scientific">marine sediment metagenome</name>
    <dbReference type="NCBI Taxonomy" id="412755"/>
    <lineage>
        <taxon>unclassified sequences</taxon>
        <taxon>metagenomes</taxon>
        <taxon>ecological metagenomes</taxon>
    </lineage>
</organism>
<gene>
    <name evidence="1" type="ORF">S01H1_22348</name>
</gene>